<feature type="transmembrane region" description="Helical" evidence="7">
    <location>
        <begin position="102"/>
        <end position="124"/>
    </location>
</feature>
<feature type="region of interest" description="Disordered" evidence="6">
    <location>
        <begin position="519"/>
        <end position="541"/>
    </location>
</feature>
<feature type="transmembrane region" description="Helical" evidence="7">
    <location>
        <begin position="307"/>
        <end position="331"/>
    </location>
</feature>
<dbReference type="OrthoDB" id="10262656at2759"/>
<reference evidence="9" key="1">
    <citation type="submission" date="2020-10" db="EMBL/GenBank/DDBJ databases">
        <authorList>
            <person name="Han B."/>
            <person name="Lu T."/>
            <person name="Zhao Q."/>
            <person name="Huang X."/>
            <person name="Zhao Y."/>
        </authorList>
    </citation>
    <scope>NUCLEOTIDE SEQUENCE</scope>
</reference>
<evidence type="ECO:0000256" key="7">
    <source>
        <dbReference type="SAM" id="Phobius"/>
    </source>
</evidence>
<sequence>MGRGDSAASAAEQQSSSTTAPLLEKTSVEAEASEAGGGYYYVEGCPGCAVDRHKAANPGIPYANFIYVWIVTLCTALPISSLFPFLYFMIRDLGVAKRTEDIGFYAGFVGASFMFGRCLTSTAWGIAADRIGRKPVVVFGISSVVVFNTLFGLSVNYWMAIATRFLLGALNGLLGPIKAYAIEVCRPEHEALALSLVSTAWGIGLIIGPALGGYLAQPAENFPTVFSTDSIFGRFPYFLPCLCTSIFAAVVLLSCIWMPETLHKHKVHENRSQNIEALEAHLIDSKEKVEESGSSDTKKSLFRNWPLMSSIIVYCIFSFHDMAYTEVFSLWAESDKKYGGLSLSSEDVGQVLAISGASLLVYQLFLYPSINKVLGPIKSSRIAAILCIPILFAYPYMTYLSDPGLSIILNIASVIKNNLAVTIITGTFILQNNAVPQDQRGAANGLSMTGMSFFKALAPAGAGIVFSWAQKRQHAFFFPGDQMVFFLLNVIELHVVGADGGGDGGDPLLHLVGVTATGGRRRGVGKSSKARAAGEAEGSNSLARQRRQIDKSLLIKSTVSFKTGGRERKLELALGMVDYGTWTGRKMESKPYYGEKTDLSSLFELGEPSMSVYEQEGMDGIDVVQDNEGRKILVLAVYVDGIIITDDDEKEIIRLQKNLSKEFEVKDLGKLRYFLGIEIARNPKGIVLSQRKYILNLLSETGMLGCRPVSTPIDLNHKLCAESGNPVNKERYQRLVGRLIYLCYTRPNISYAMSVVSRYMHDPRSGHLDAVYRIIRYLKNSPGKGLLFKSHGHLNVEGYCDAD</sequence>
<keyword evidence="2" id="KW-0813">Transport</keyword>
<keyword evidence="4 7" id="KW-1133">Transmembrane helix</keyword>
<dbReference type="PROSITE" id="PS50850">
    <property type="entry name" value="MFS"/>
    <property type="match status" value="1"/>
</dbReference>
<accession>A0A811QQK3</accession>
<comment type="caution">
    <text evidence="9">The sequence shown here is derived from an EMBL/GenBank/DDBJ whole genome shotgun (WGS) entry which is preliminary data.</text>
</comment>
<dbReference type="Gene3D" id="1.20.1250.20">
    <property type="entry name" value="MFS general substrate transporter like domains"/>
    <property type="match status" value="1"/>
</dbReference>
<feature type="transmembrane region" description="Helical" evidence="7">
    <location>
        <begin position="62"/>
        <end position="90"/>
    </location>
</feature>
<evidence type="ECO:0000256" key="5">
    <source>
        <dbReference type="ARBA" id="ARBA00023136"/>
    </source>
</evidence>
<protein>
    <recommendedName>
        <fullName evidence="8">Major facilitator superfamily (MFS) profile domain-containing protein</fullName>
    </recommendedName>
</protein>
<evidence type="ECO:0000259" key="8">
    <source>
        <dbReference type="PROSITE" id="PS50850"/>
    </source>
</evidence>
<keyword evidence="10" id="KW-1185">Reference proteome</keyword>
<evidence type="ECO:0000256" key="3">
    <source>
        <dbReference type="ARBA" id="ARBA00022692"/>
    </source>
</evidence>
<dbReference type="InterPro" id="IPR011701">
    <property type="entry name" value="MFS"/>
</dbReference>
<evidence type="ECO:0000256" key="1">
    <source>
        <dbReference type="ARBA" id="ARBA00004141"/>
    </source>
</evidence>
<evidence type="ECO:0000313" key="10">
    <source>
        <dbReference type="Proteomes" id="UP000604825"/>
    </source>
</evidence>
<dbReference type="GO" id="GO:0022857">
    <property type="term" value="F:transmembrane transporter activity"/>
    <property type="evidence" value="ECO:0007669"/>
    <property type="project" value="InterPro"/>
</dbReference>
<dbReference type="PANTHER" id="PTHR23504:SF15">
    <property type="entry name" value="MAJOR FACILITATOR SUPERFAMILY (MFS) PROFILE DOMAIN-CONTAINING PROTEIN"/>
    <property type="match status" value="1"/>
</dbReference>
<feature type="region of interest" description="Disordered" evidence="6">
    <location>
        <begin position="1"/>
        <end position="23"/>
    </location>
</feature>
<dbReference type="InterPro" id="IPR020846">
    <property type="entry name" value="MFS_dom"/>
</dbReference>
<dbReference type="Proteomes" id="UP000604825">
    <property type="component" value="Unassembled WGS sequence"/>
</dbReference>
<dbReference type="AlphaFoldDB" id="A0A811QQK3"/>
<dbReference type="SUPFAM" id="SSF103473">
    <property type="entry name" value="MFS general substrate transporter"/>
    <property type="match status" value="1"/>
</dbReference>
<dbReference type="InterPro" id="IPR013103">
    <property type="entry name" value="RVT_2"/>
</dbReference>
<dbReference type="InterPro" id="IPR036259">
    <property type="entry name" value="MFS_trans_sf"/>
</dbReference>
<dbReference type="InterPro" id="IPR043502">
    <property type="entry name" value="DNA/RNA_pol_sf"/>
</dbReference>
<feature type="transmembrane region" description="Helical" evidence="7">
    <location>
        <begin position="351"/>
        <end position="370"/>
    </location>
</feature>
<dbReference type="PANTHER" id="PTHR23504">
    <property type="entry name" value="MAJOR FACILITATOR SUPERFAMILY DOMAIN-CONTAINING PROTEIN 10"/>
    <property type="match status" value="1"/>
</dbReference>
<feature type="transmembrane region" description="Helical" evidence="7">
    <location>
        <begin position="161"/>
        <end position="181"/>
    </location>
</feature>
<evidence type="ECO:0000256" key="6">
    <source>
        <dbReference type="SAM" id="MobiDB-lite"/>
    </source>
</evidence>
<evidence type="ECO:0000313" key="9">
    <source>
        <dbReference type="EMBL" id="CAD6258412.1"/>
    </source>
</evidence>
<name>A0A811QQK3_9POAL</name>
<feature type="transmembrane region" description="Helical" evidence="7">
    <location>
        <begin position="136"/>
        <end position="155"/>
    </location>
</feature>
<proteinExistence type="predicted"/>
<keyword evidence="3 7" id="KW-0812">Transmembrane</keyword>
<evidence type="ECO:0000256" key="2">
    <source>
        <dbReference type="ARBA" id="ARBA00022448"/>
    </source>
</evidence>
<dbReference type="CDD" id="cd17330">
    <property type="entry name" value="MFS_SLC46_TetA_like"/>
    <property type="match status" value="1"/>
</dbReference>
<dbReference type="GO" id="GO:0016020">
    <property type="term" value="C:membrane"/>
    <property type="evidence" value="ECO:0007669"/>
    <property type="project" value="UniProtKB-SubCell"/>
</dbReference>
<organism evidence="9 10">
    <name type="scientific">Miscanthus lutarioriparius</name>
    <dbReference type="NCBI Taxonomy" id="422564"/>
    <lineage>
        <taxon>Eukaryota</taxon>
        <taxon>Viridiplantae</taxon>
        <taxon>Streptophyta</taxon>
        <taxon>Embryophyta</taxon>
        <taxon>Tracheophyta</taxon>
        <taxon>Spermatophyta</taxon>
        <taxon>Magnoliopsida</taxon>
        <taxon>Liliopsida</taxon>
        <taxon>Poales</taxon>
        <taxon>Poaceae</taxon>
        <taxon>PACMAD clade</taxon>
        <taxon>Panicoideae</taxon>
        <taxon>Andropogonodae</taxon>
        <taxon>Andropogoneae</taxon>
        <taxon>Saccharinae</taxon>
        <taxon>Miscanthus</taxon>
    </lineage>
</organism>
<dbReference type="Pfam" id="PF07690">
    <property type="entry name" value="MFS_1"/>
    <property type="match status" value="1"/>
</dbReference>
<dbReference type="Pfam" id="PF07727">
    <property type="entry name" value="RVT_2"/>
    <property type="match status" value="1"/>
</dbReference>
<dbReference type="EMBL" id="CAJGYO010000010">
    <property type="protein sequence ID" value="CAD6258412.1"/>
    <property type="molecule type" value="Genomic_DNA"/>
</dbReference>
<dbReference type="SUPFAM" id="SSF56672">
    <property type="entry name" value="DNA/RNA polymerases"/>
    <property type="match status" value="1"/>
</dbReference>
<comment type="subcellular location">
    <subcellularLocation>
        <location evidence="1">Membrane</location>
        <topology evidence="1">Multi-pass membrane protein</topology>
    </subcellularLocation>
</comment>
<feature type="transmembrane region" description="Helical" evidence="7">
    <location>
        <begin position="237"/>
        <end position="258"/>
    </location>
</feature>
<feature type="transmembrane region" description="Helical" evidence="7">
    <location>
        <begin position="382"/>
        <end position="401"/>
    </location>
</feature>
<feature type="domain" description="Major facilitator superfamily (MFS) profile" evidence="8">
    <location>
        <begin position="64"/>
        <end position="498"/>
    </location>
</feature>
<evidence type="ECO:0000256" key="4">
    <source>
        <dbReference type="ARBA" id="ARBA00022989"/>
    </source>
</evidence>
<feature type="transmembrane region" description="Helical" evidence="7">
    <location>
        <begin position="193"/>
        <end position="217"/>
    </location>
</feature>
<gene>
    <name evidence="9" type="ORF">NCGR_LOCUS41887</name>
</gene>
<keyword evidence="5 7" id="KW-0472">Membrane</keyword>
<feature type="compositionally biased region" description="Low complexity" evidence="6">
    <location>
        <begin position="1"/>
        <end position="20"/>
    </location>
</feature>